<reference evidence="1 2" key="1">
    <citation type="submission" date="2021-06" db="EMBL/GenBank/DDBJ databases">
        <title>Caerostris extrusa draft genome.</title>
        <authorList>
            <person name="Kono N."/>
            <person name="Arakawa K."/>
        </authorList>
    </citation>
    <scope>NUCLEOTIDE SEQUENCE [LARGE SCALE GENOMIC DNA]</scope>
</reference>
<keyword evidence="2" id="KW-1185">Reference proteome</keyword>
<sequence>MVRNTSNNTVVGKTTSAKKFGNITNEILTLYQKFASSYLSRFNNKHKDENTFNKTKDNGIIRNTSIDTVAKQTTSNNKMDNKNELLNTLYRKFADSYLSKYNDKFNDTKIFNNIKYNGMKRTTSIDTVIGKTISAKKFDNKTNEILNKLYQKFASSYLSRFNGKQKDEKAFNKTKDNGIIKNTSIKTAAGKTTSDNKMNNKKEMKILYRTFVSYLSRYNDKLNDTKTFNNIKDNEMITTTSIDTVVEKTTNVKKSSNRTNEILNMLHQKFVSGSYLWRNNDKLNDTKTFNTIKGNKISRNTSIDTDLEKTTSAKKFSNKNNEILNMLYQKFASNGYLLRNIDKFNDIKH</sequence>
<gene>
    <name evidence="1" type="ORF">CEXT_90541</name>
</gene>
<protein>
    <submittedName>
        <fullName evidence="1">Uncharacterized protein</fullName>
    </submittedName>
</protein>
<comment type="caution">
    <text evidence="1">The sequence shown here is derived from an EMBL/GenBank/DDBJ whole genome shotgun (WGS) entry which is preliminary data.</text>
</comment>
<organism evidence="1 2">
    <name type="scientific">Caerostris extrusa</name>
    <name type="common">Bark spider</name>
    <name type="synonym">Caerostris bankana</name>
    <dbReference type="NCBI Taxonomy" id="172846"/>
    <lineage>
        <taxon>Eukaryota</taxon>
        <taxon>Metazoa</taxon>
        <taxon>Ecdysozoa</taxon>
        <taxon>Arthropoda</taxon>
        <taxon>Chelicerata</taxon>
        <taxon>Arachnida</taxon>
        <taxon>Araneae</taxon>
        <taxon>Araneomorphae</taxon>
        <taxon>Entelegynae</taxon>
        <taxon>Araneoidea</taxon>
        <taxon>Araneidae</taxon>
        <taxon>Caerostris</taxon>
    </lineage>
</organism>
<proteinExistence type="predicted"/>
<evidence type="ECO:0000313" key="1">
    <source>
        <dbReference type="EMBL" id="GIX72095.1"/>
    </source>
</evidence>
<dbReference type="AlphaFoldDB" id="A0AAV4MJX9"/>
<dbReference type="Proteomes" id="UP001054945">
    <property type="component" value="Unassembled WGS sequence"/>
</dbReference>
<evidence type="ECO:0000313" key="2">
    <source>
        <dbReference type="Proteomes" id="UP001054945"/>
    </source>
</evidence>
<name>A0AAV4MJX9_CAEEX</name>
<dbReference type="EMBL" id="BPLR01019819">
    <property type="protein sequence ID" value="GIX72095.1"/>
    <property type="molecule type" value="Genomic_DNA"/>
</dbReference>
<accession>A0AAV4MJX9</accession>